<dbReference type="Proteomes" id="UP001642483">
    <property type="component" value="Unassembled WGS sequence"/>
</dbReference>
<dbReference type="SUPFAM" id="SSF48452">
    <property type="entry name" value="TPR-like"/>
    <property type="match status" value="1"/>
</dbReference>
<gene>
    <name evidence="3" type="ORF">CVLEPA_LOCUS7681</name>
</gene>
<comment type="caution">
    <text evidence="3">The sequence shown here is derived from an EMBL/GenBank/DDBJ whole genome shotgun (WGS) entry which is preliminary data.</text>
</comment>
<name>A0ABP0FDB9_CLALP</name>
<dbReference type="Gene3D" id="1.25.40.10">
    <property type="entry name" value="Tetratricopeptide repeat domain"/>
    <property type="match status" value="1"/>
</dbReference>
<dbReference type="InterPro" id="IPR005105">
    <property type="entry name" value="GlnD_Uridyltrans_N"/>
</dbReference>
<evidence type="ECO:0000256" key="1">
    <source>
        <dbReference type="PROSITE-ProRule" id="PRU00339"/>
    </source>
</evidence>
<dbReference type="InterPro" id="IPR011990">
    <property type="entry name" value="TPR-like_helical_dom_sf"/>
</dbReference>
<evidence type="ECO:0000259" key="2">
    <source>
        <dbReference type="Pfam" id="PF03445"/>
    </source>
</evidence>
<feature type="domain" description="Protein-PII uridylyltransferase N-terminal" evidence="2">
    <location>
        <begin position="222"/>
        <end position="298"/>
    </location>
</feature>
<proteinExistence type="predicted"/>
<dbReference type="PANTHER" id="PTHR19959">
    <property type="entry name" value="KINESIN LIGHT CHAIN"/>
    <property type="match status" value="1"/>
</dbReference>
<dbReference type="Pfam" id="PF03445">
    <property type="entry name" value="DUF294"/>
    <property type="match status" value="1"/>
</dbReference>
<keyword evidence="4" id="KW-1185">Reference proteome</keyword>
<organism evidence="3 4">
    <name type="scientific">Clavelina lepadiformis</name>
    <name type="common">Light-bulb sea squirt</name>
    <name type="synonym">Ascidia lepadiformis</name>
    <dbReference type="NCBI Taxonomy" id="159417"/>
    <lineage>
        <taxon>Eukaryota</taxon>
        <taxon>Metazoa</taxon>
        <taxon>Chordata</taxon>
        <taxon>Tunicata</taxon>
        <taxon>Ascidiacea</taxon>
        <taxon>Aplousobranchia</taxon>
        <taxon>Clavelinidae</taxon>
        <taxon>Clavelina</taxon>
    </lineage>
</organism>
<sequence length="883" mass="101211">MFVNNVCLKRRACMKRLPSHTVQALFHFGKVQPTVIMADKLDDYLSNKELSLAEDLRKCCDGKGAEKDIKESADILHKLGLVYKERSEECEWRFTFAMAVLTLIGNAPSRITDLIRNALPAILTSIRFALIRSAALMNAAIVRKPPNNSVIKNDLDKLHRYVLKLAKVQRDQFDVGAYVDEVVREKIESMREETKLALGKLKHIPDDVSSERAHELEMDKINRVKTLQDNIAAKYTDVMKSVSNKCIEIMGKPPCQYCVAGMGSLARKEITPYSDFEHVILLDDESLQNQDENSDQYQSALEYFRWFSILFHVIILRLGDTIIPAVSVPSLNNNQIKEHNWFYDAHTPSGISFDGMVLHACKFPLGRQEKTKNKPWTTELIKPVTEMVEYLDADVDLKNGYHLGDILTKTSFVSGFKSIYDQFSQQVTDQIQSLWTPRQHQLMLKQLEEDLYNFDVGKLLAHFNLASFNIKRVVYRSSTLFIAFLGRLNSIYQSPCSCYDIIDKLTEKQKFDSETAHKLAYSISIACEVRLKIYCLKRKQEDMSQEPLYFNFTDSNIPDLVAAVGEKSIIDYFKITWCLQTMIRRNNYNLVEIDTGTNIMILFQMGMYEKVVEEWNDNKDVSIICKMFVVAALKFTSRHEDAISLGKSLLIQPIPVNVTIHVLFDITISLEALGRRDDGVRKRLKNILDNLSPNDLNDVGGWFAQEAYGRYLLSVEIVYEKALGEFIKLHGSLLKTTKTIDGDDMEKEIGSKYLFSRNLRHIAFCLHLNGNNKQAIKKLKEAFKIFNQVGSVEVRLVQEANLLLGLCYYAEKLYRKAIKVFERALLFHKQYPCQWMEQRLPKVNMAVECCETMLNEQVALLLFSTDAGCRQFAAALCDFGISF</sequence>
<dbReference type="InterPro" id="IPR019734">
    <property type="entry name" value="TPR_rpt"/>
</dbReference>
<protein>
    <recommendedName>
        <fullName evidence="2">Protein-PII uridylyltransferase N-terminal domain-containing protein</fullName>
    </recommendedName>
</protein>
<feature type="repeat" description="TPR" evidence="1">
    <location>
        <begin position="798"/>
        <end position="831"/>
    </location>
</feature>
<evidence type="ECO:0000313" key="4">
    <source>
        <dbReference type="Proteomes" id="UP001642483"/>
    </source>
</evidence>
<keyword evidence="1" id="KW-0802">TPR repeat</keyword>
<dbReference type="EMBL" id="CAWYQH010000046">
    <property type="protein sequence ID" value="CAK8677681.1"/>
    <property type="molecule type" value="Genomic_DNA"/>
</dbReference>
<dbReference type="PANTHER" id="PTHR19959:SF119">
    <property type="entry name" value="FUNGAL LIPASE-LIKE DOMAIN-CONTAINING PROTEIN"/>
    <property type="match status" value="1"/>
</dbReference>
<reference evidence="3 4" key="1">
    <citation type="submission" date="2024-02" db="EMBL/GenBank/DDBJ databases">
        <authorList>
            <person name="Daric V."/>
            <person name="Darras S."/>
        </authorList>
    </citation>
    <scope>NUCLEOTIDE SEQUENCE [LARGE SCALE GENOMIC DNA]</scope>
</reference>
<accession>A0ABP0FDB9</accession>
<evidence type="ECO:0000313" key="3">
    <source>
        <dbReference type="EMBL" id="CAK8677681.1"/>
    </source>
</evidence>
<dbReference type="PROSITE" id="PS50005">
    <property type="entry name" value="TPR"/>
    <property type="match status" value="1"/>
</dbReference>